<keyword evidence="5" id="KW-0521">NADP</keyword>
<evidence type="ECO:0000259" key="8">
    <source>
        <dbReference type="Pfam" id="PF01207"/>
    </source>
</evidence>
<feature type="domain" description="DUS-like FMN-binding" evidence="8">
    <location>
        <begin position="27"/>
        <end position="328"/>
    </location>
</feature>
<gene>
    <name evidence="9" type="primary">dusB</name>
    <name evidence="9" type="ORF">EYB53_014675</name>
</gene>
<dbReference type="Pfam" id="PF01207">
    <property type="entry name" value="Dus"/>
    <property type="match status" value="1"/>
</dbReference>
<evidence type="ECO:0000313" key="9">
    <source>
        <dbReference type="EMBL" id="MBP1466955.1"/>
    </source>
</evidence>
<dbReference type="Proteomes" id="UP001193081">
    <property type="component" value="Unassembled WGS sequence"/>
</dbReference>
<dbReference type="InterPro" id="IPR001269">
    <property type="entry name" value="DUS_fam"/>
</dbReference>
<dbReference type="InterPro" id="IPR035587">
    <property type="entry name" value="DUS-like_FMN-bd"/>
</dbReference>
<name>A0ABS4DBY0_9CHLR</name>
<dbReference type="PANTHER" id="PTHR45846">
    <property type="entry name" value="TRNA-DIHYDROURIDINE(47) SYNTHASE [NAD(P)(+)]-LIKE"/>
    <property type="match status" value="1"/>
</dbReference>
<evidence type="ECO:0000313" key="10">
    <source>
        <dbReference type="Proteomes" id="UP001193081"/>
    </source>
</evidence>
<dbReference type="InterPro" id="IPR004652">
    <property type="entry name" value="DusB-like"/>
</dbReference>
<evidence type="ECO:0000256" key="7">
    <source>
        <dbReference type="PIRNR" id="PIRNR006621"/>
    </source>
</evidence>
<keyword evidence="10" id="KW-1185">Reference proteome</keyword>
<dbReference type="InterPro" id="IPR018517">
    <property type="entry name" value="tRNA_hU_synthase_CS"/>
</dbReference>
<comment type="cofactor">
    <cofactor evidence="1 7">
        <name>FMN</name>
        <dbReference type="ChEBI" id="CHEBI:58210"/>
    </cofactor>
</comment>
<keyword evidence="4 7" id="KW-0819">tRNA processing</keyword>
<evidence type="ECO:0000256" key="2">
    <source>
        <dbReference type="ARBA" id="ARBA00022630"/>
    </source>
</evidence>
<comment type="caution">
    <text evidence="9">The sequence shown here is derived from an EMBL/GenBank/DDBJ whole genome shotgun (WGS) entry which is preliminary data.</text>
</comment>
<dbReference type="CDD" id="cd02801">
    <property type="entry name" value="DUS_like_FMN"/>
    <property type="match status" value="1"/>
</dbReference>
<dbReference type="GO" id="GO:0016491">
    <property type="term" value="F:oxidoreductase activity"/>
    <property type="evidence" value="ECO:0007669"/>
    <property type="project" value="UniProtKB-KW"/>
</dbReference>
<evidence type="ECO:0000256" key="3">
    <source>
        <dbReference type="ARBA" id="ARBA00022643"/>
    </source>
</evidence>
<proteinExistence type="inferred from homology"/>
<dbReference type="PANTHER" id="PTHR45846:SF1">
    <property type="entry name" value="TRNA-DIHYDROURIDINE(47) SYNTHASE [NAD(P)(+)]-LIKE"/>
    <property type="match status" value="1"/>
</dbReference>
<keyword evidence="2 7" id="KW-0285">Flavoprotein</keyword>
<protein>
    <recommendedName>
        <fullName evidence="7">tRNA-dihydrouridine synthase</fullName>
        <ecNumber evidence="7">1.3.1.-</ecNumber>
    </recommendedName>
</protein>
<dbReference type="NCBIfam" id="TIGR00737">
    <property type="entry name" value="nifR3_yhdG"/>
    <property type="match status" value="1"/>
</dbReference>
<dbReference type="Gene3D" id="3.20.20.70">
    <property type="entry name" value="Aldolase class I"/>
    <property type="match status" value="1"/>
</dbReference>
<evidence type="ECO:0000256" key="5">
    <source>
        <dbReference type="ARBA" id="ARBA00022857"/>
    </source>
</evidence>
<dbReference type="PROSITE" id="PS01136">
    <property type="entry name" value="UPF0034"/>
    <property type="match status" value="1"/>
</dbReference>
<sequence>MLTPTIIEALPSSYAIRDIKIAPNITLAPMAGVTDSIFRRMILRLGGCGLVSTEMTNAASVTPKALKRHKLLDFYPEERPLTMQISGNDPDLIAEAARTVAGLGADILDINCGCPSPKVTGGGHGASLLRDLPKMERVLRAVTAAVTIPVTLKFRAGWDEHNLNFLETARLAEDAGIAALALHPRTREQGYKGSADWSRIAAVKQVVTIPVIGSGDVKTAEDALLRLYESGADGVMIGRGAMENPWIFVQIAQLRRGEPVFEPGPTDKLDFLVRYMGMCGEEMPNRLALNKIKQLIGQFALGMPNSSHLRVAVHHSTTLDEARSHIETFFHREAHPERWADQVSTR</sequence>
<evidence type="ECO:0000256" key="6">
    <source>
        <dbReference type="ARBA" id="ARBA00023002"/>
    </source>
</evidence>
<comment type="similarity">
    <text evidence="7">Belongs to the dus family.</text>
</comment>
<organism evidence="9 10">
    <name type="scientific">Candidatus Chloroploca mongolica</name>
    <dbReference type="NCBI Taxonomy" id="2528176"/>
    <lineage>
        <taxon>Bacteria</taxon>
        <taxon>Bacillati</taxon>
        <taxon>Chloroflexota</taxon>
        <taxon>Chloroflexia</taxon>
        <taxon>Chloroflexales</taxon>
        <taxon>Chloroflexineae</taxon>
        <taxon>Oscillochloridaceae</taxon>
        <taxon>Candidatus Chloroploca</taxon>
    </lineage>
</organism>
<accession>A0ABS4DBY0</accession>
<evidence type="ECO:0000256" key="4">
    <source>
        <dbReference type="ARBA" id="ARBA00022694"/>
    </source>
</evidence>
<keyword evidence="6 7" id="KW-0560">Oxidoreductase</keyword>
<reference evidence="9 10" key="1">
    <citation type="submission" date="2021-03" db="EMBL/GenBank/DDBJ databases">
        <authorList>
            <person name="Grouzdev D.S."/>
        </authorList>
    </citation>
    <scope>NUCLEOTIDE SEQUENCE [LARGE SCALE GENOMIC DNA]</scope>
    <source>
        <strain evidence="9 10">M50-1</strain>
    </source>
</reference>
<evidence type="ECO:0000256" key="1">
    <source>
        <dbReference type="ARBA" id="ARBA00001917"/>
    </source>
</evidence>
<dbReference type="SUPFAM" id="SSF51395">
    <property type="entry name" value="FMN-linked oxidoreductases"/>
    <property type="match status" value="1"/>
</dbReference>
<comment type="function">
    <text evidence="7">Catalyzes the synthesis of 5,6-dihydrouridine (D), a modified base found in the D-loop of most tRNAs, via the reduction of the C5-C6 double bond in target uridines.</text>
</comment>
<dbReference type="RefSeq" id="WP_135479191.1">
    <property type="nucleotide sequence ID" value="NZ_SIJK02000026.1"/>
</dbReference>
<dbReference type="EC" id="1.3.1.-" evidence="7"/>
<keyword evidence="3 7" id="KW-0288">FMN</keyword>
<dbReference type="EMBL" id="SIJK02000026">
    <property type="protein sequence ID" value="MBP1466955.1"/>
    <property type="molecule type" value="Genomic_DNA"/>
</dbReference>
<dbReference type="InterPro" id="IPR013785">
    <property type="entry name" value="Aldolase_TIM"/>
</dbReference>
<dbReference type="PIRSF" id="PIRSF006621">
    <property type="entry name" value="Dus"/>
    <property type="match status" value="1"/>
</dbReference>